<proteinExistence type="predicted"/>
<keyword evidence="2" id="KW-0472">Membrane</keyword>
<keyword evidence="5" id="KW-1185">Reference proteome</keyword>
<dbReference type="OrthoDB" id="671956at2"/>
<feature type="transmembrane region" description="Helical" evidence="2">
    <location>
        <begin position="58"/>
        <end position="76"/>
    </location>
</feature>
<keyword evidence="2" id="KW-1133">Transmembrane helix</keyword>
<organism evidence="4 5">
    <name type="scientific">Niastella yeongjuensis</name>
    <dbReference type="NCBI Taxonomy" id="354355"/>
    <lineage>
        <taxon>Bacteria</taxon>
        <taxon>Pseudomonadati</taxon>
        <taxon>Bacteroidota</taxon>
        <taxon>Chitinophagia</taxon>
        <taxon>Chitinophagales</taxon>
        <taxon>Chitinophagaceae</taxon>
        <taxon>Niastella</taxon>
    </lineage>
</organism>
<evidence type="ECO:0000313" key="5">
    <source>
        <dbReference type="Proteomes" id="UP000192610"/>
    </source>
</evidence>
<feature type="region of interest" description="Disordered" evidence="1">
    <location>
        <begin position="82"/>
        <end position="111"/>
    </location>
</feature>
<accession>A0A1V9E9M8</accession>
<feature type="compositionally biased region" description="Polar residues" evidence="1">
    <location>
        <begin position="94"/>
        <end position="111"/>
    </location>
</feature>
<reference evidence="5" key="1">
    <citation type="submission" date="2016-04" db="EMBL/GenBank/DDBJ databases">
        <authorList>
            <person name="Chen L."/>
            <person name="Zhuang W."/>
            <person name="Wang G."/>
        </authorList>
    </citation>
    <scope>NUCLEOTIDE SEQUENCE [LARGE SCALE GENOMIC DNA]</scope>
    <source>
        <strain evidence="5">17621</strain>
    </source>
</reference>
<evidence type="ECO:0000256" key="2">
    <source>
        <dbReference type="SAM" id="Phobius"/>
    </source>
</evidence>
<sequence>MDKKKLHINEVGDNRYPEPDIPVEAAWENMQQLLLQTPAAPVRASGFKKWIGKGTAKLVIGAGLVATIFLITYITTKKPAQKAATPATYKNDSPAANDTAPTGTTAVSDTLTPNAKDKRVSLEFESTPFKNVAEHMEKEFDIKIILKGNVGERRITTRFDSVTLKQMLDVMAYTLAFEYKIDKGNKQVTISGNGRNK</sequence>
<protein>
    <recommendedName>
        <fullName evidence="3">Protein FecR C-terminal domain-containing protein</fullName>
    </recommendedName>
</protein>
<evidence type="ECO:0000256" key="1">
    <source>
        <dbReference type="SAM" id="MobiDB-lite"/>
    </source>
</evidence>
<feature type="domain" description="Protein FecR C-terminal" evidence="3">
    <location>
        <begin position="122"/>
        <end position="185"/>
    </location>
</feature>
<evidence type="ECO:0000259" key="3">
    <source>
        <dbReference type="Pfam" id="PF16344"/>
    </source>
</evidence>
<dbReference type="Proteomes" id="UP000192610">
    <property type="component" value="Unassembled WGS sequence"/>
</dbReference>
<dbReference type="AlphaFoldDB" id="A0A1V9E9M8"/>
<dbReference type="RefSeq" id="WP_081203219.1">
    <property type="nucleotide sequence ID" value="NZ_FOCZ01000005.1"/>
</dbReference>
<dbReference type="Gene3D" id="3.55.50.30">
    <property type="match status" value="1"/>
</dbReference>
<dbReference type="EMBL" id="LVXG01000056">
    <property type="protein sequence ID" value="OQP42806.1"/>
    <property type="molecule type" value="Genomic_DNA"/>
</dbReference>
<dbReference type="STRING" id="354355.SAMN05660816_02995"/>
<name>A0A1V9E9M8_9BACT</name>
<evidence type="ECO:0000313" key="4">
    <source>
        <dbReference type="EMBL" id="OQP42806.1"/>
    </source>
</evidence>
<dbReference type="Pfam" id="PF16344">
    <property type="entry name" value="FecR_C"/>
    <property type="match status" value="1"/>
</dbReference>
<dbReference type="InterPro" id="IPR032508">
    <property type="entry name" value="FecR_C"/>
</dbReference>
<gene>
    <name evidence="4" type="ORF">A4H97_11640</name>
</gene>
<keyword evidence="2" id="KW-0812">Transmembrane</keyword>
<comment type="caution">
    <text evidence="4">The sequence shown here is derived from an EMBL/GenBank/DDBJ whole genome shotgun (WGS) entry which is preliminary data.</text>
</comment>